<reference evidence="2" key="1">
    <citation type="journal article" date="2020" name="New Phytol.">
        <title>Comparative genomics reveals dynamic genome evolution in host specialist ectomycorrhizal fungi.</title>
        <authorList>
            <person name="Lofgren L.A."/>
            <person name="Nguyen N.H."/>
            <person name="Vilgalys R."/>
            <person name="Ruytinx J."/>
            <person name="Liao H.L."/>
            <person name="Branco S."/>
            <person name="Kuo A."/>
            <person name="LaButti K."/>
            <person name="Lipzen A."/>
            <person name="Andreopoulos W."/>
            <person name="Pangilinan J."/>
            <person name="Riley R."/>
            <person name="Hundley H."/>
            <person name="Na H."/>
            <person name="Barry K."/>
            <person name="Grigoriev I.V."/>
            <person name="Stajich J.E."/>
            <person name="Kennedy P.G."/>
        </authorList>
    </citation>
    <scope>NUCLEOTIDE SEQUENCE</scope>
    <source>
        <strain evidence="2">MN1</strain>
    </source>
</reference>
<gene>
    <name evidence="2" type="ORF">BJ212DRAFT_1300674</name>
</gene>
<evidence type="ECO:0000256" key="1">
    <source>
        <dbReference type="SAM" id="MobiDB-lite"/>
    </source>
</evidence>
<dbReference type="AlphaFoldDB" id="A0A9P7E8E9"/>
<comment type="caution">
    <text evidence="2">The sequence shown here is derived from an EMBL/GenBank/DDBJ whole genome shotgun (WGS) entry which is preliminary data.</text>
</comment>
<evidence type="ECO:0000313" key="2">
    <source>
        <dbReference type="EMBL" id="KAG1814377.1"/>
    </source>
</evidence>
<dbReference type="GeneID" id="64627038"/>
<accession>A0A9P7E8E9</accession>
<name>A0A9P7E8E9_9AGAM</name>
<dbReference type="RefSeq" id="XP_041191838.1">
    <property type="nucleotide sequence ID" value="XM_041333021.1"/>
</dbReference>
<proteinExistence type="predicted"/>
<keyword evidence="3" id="KW-1185">Reference proteome</keyword>
<organism evidence="2 3">
    <name type="scientific">Suillus subaureus</name>
    <dbReference type="NCBI Taxonomy" id="48587"/>
    <lineage>
        <taxon>Eukaryota</taxon>
        <taxon>Fungi</taxon>
        <taxon>Dikarya</taxon>
        <taxon>Basidiomycota</taxon>
        <taxon>Agaricomycotina</taxon>
        <taxon>Agaricomycetes</taxon>
        <taxon>Agaricomycetidae</taxon>
        <taxon>Boletales</taxon>
        <taxon>Suillineae</taxon>
        <taxon>Suillaceae</taxon>
        <taxon>Suillus</taxon>
    </lineage>
</organism>
<sequence>MSQDLGIFTMMFPTSEVPARCSEVFRLRSCGQVWGRAGVGQRNFGEAKVKGSGAGGPGGVQGLDRSLKKVQPLPNEYLAIQVPSCPRHVVSAMLSPVTDRGRSSPKSLGETSPQLETGYWNIMPCTTSENHRNQRKGPWGDSDRRRRPSVANIATRNSRGSYVNTSQFAWGDVSGLKLAKSKNGIDYRQDNTRYRRRSHNKLTLQCVKTTIDDQHFKNP</sequence>
<evidence type="ECO:0000313" key="3">
    <source>
        <dbReference type="Proteomes" id="UP000807769"/>
    </source>
</evidence>
<dbReference type="EMBL" id="JABBWG010000021">
    <property type="protein sequence ID" value="KAG1814377.1"/>
    <property type="molecule type" value="Genomic_DNA"/>
</dbReference>
<feature type="region of interest" description="Disordered" evidence="1">
    <location>
        <begin position="124"/>
        <end position="158"/>
    </location>
</feature>
<dbReference type="Proteomes" id="UP000807769">
    <property type="component" value="Unassembled WGS sequence"/>
</dbReference>
<protein>
    <submittedName>
        <fullName evidence="2">Uncharacterized protein</fullName>
    </submittedName>
</protein>